<evidence type="ECO:0000313" key="3">
    <source>
        <dbReference type="Proteomes" id="UP000030742"/>
    </source>
</evidence>
<dbReference type="Proteomes" id="UP000030742">
    <property type="component" value="Unassembled WGS sequence"/>
</dbReference>
<dbReference type="AlphaFoldDB" id="N6T5B5"/>
<dbReference type="EMBL" id="KB631654">
    <property type="protein sequence ID" value="ERL85069.1"/>
    <property type="molecule type" value="Genomic_DNA"/>
</dbReference>
<protein>
    <submittedName>
        <fullName evidence="1">Uncharacterized protein</fullName>
    </submittedName>
</protein>
<name>N6T5B5_DENPD</name>
<sequence>RATLNPATLVNSLCNLKSKSKFSSFPCSKRAETQTTMSDTPAPARHMKYPYTLSAKLAQFPYKFYLKNNWVVKYYLISLVVCIPVFKSISNLSNSPANVAKWAEIRRKEAEGHH</sequence>
<dbReference type="EMBL" id="KB741208">
    <property type="protein sequence ID" value="ENN72863.1"/>
    <property type="molecule type" value="Genomic_DNA"/>
</dbReference>
<dbReference type="OMA" id="QFPYKYY"/>
<evidence type="ECO:0000313" key="2">
    <source>
        <dbReference type="EMBL" id="ERL85069.1"/>
    </source>
</evidence>
<dbReference type="HOGENOM" id="CLU_2127216_0_0_1"/>
<gene>
    <name evidence="2" type="ORF">D910_02492</name>
    <name evidence="1" type="ORF">YQE_10512</name>
</gene>
<organism evidence="1">
    <name type="scientific">Dendroctonus ponderosae</name>
    <name type="common">Mountain pine beetle</name>
    <dbReference type="NCBI Taxonomy" id="77166"/>
    <lineage>
        <taxon>Eukaryota</taxon>
        <taxon>Metazoa</taxon>
        <taxon>Ecdysozoa</taxon>
        <taxon>Arthropoda</taxon>
        <taxon>Hexapoda</taxon>
        <taxon>Insecta</taxon>
        <taxon>Pterygota</taxon>
        <taxon>Neoptera</taxon>
        <taxon>Endopterygota</taxon>
        <taxon>Coleoptera</taxon>
        <taxon>Polyphaga</taxon>
        <taxon>Cucujiformia</taxon>
        <taxon>Curculionidae</taxon>
        <taxon>Scolytinae</taxon>
        <taxon>Dendroctonus</taxon>
    </lineage>
</organism>
<evidence type="ECO:0000313" key="1">
    <source>
        <dbReference type="EMBL" id="ENN72863.1"/>
    </source>
</evidence>
<accession>N6T5B5</accession>
<proteinExistence type="predicted"/>
<feature type="non-terminal residue" evidence="1">
    <location>
        <position position="1"/>
    </location>
</feature>
<reference evidence="1 3" key="1">
    <citation type="journal article" date="2013" name="Genome Biol.">
        <title>Draft genome of the mountain pine beetle, Dendroctonus ponderosae Hopkins, a major forest pest.</title>
        <authorList>
            <person name="Keeling C.I."/>
            <person name="Yuen M.M."/>
            <person name="Liao N.Y."/>
            <person name="Docking T.R."/>
            <person name="Chan S.K."/>
            <person name="Taylor G.A."/>
            <person name="Palmquist D.L."/>
            <person name="Jackman S.D."/>
            <person name="Nguyen A."/>
            <person name="Li M."/>
            <person name="Henderson H."/>
            <person name="Janes J.K."/>
            <person name="Zhao Y."/>
            <person name="Pandoh P."/>
            <person name="Moore R."/>
            <person name="Sperling F.A."/>
            <person name="Huber D.P."/>
            <person name="Birol I."/>
            <person name="Jones S.J."/>
            <person name="Bohlmann J."/>
        </authorList>
    </citation>
    <scope>NUCLEOTIDE SEQUENCE</scope>
</reference>